<feature type="region of interest" description="Disordered" evidence="1">
    <location>
        <begin position="671"/>
        <end position="704"/>
    </location>
</feature>
<accession>A0A166KAI5</accession>
<feature type="compositionally biased region" description="Basic and acidic residues" evidence="1">
    <location>
        <begin position="689"/>
        <end position="704"/>
    </location>
</feature>
<evidence type="ECO:0000313" key="3">
    <source>
        <dbReference type="EMBL" id="KZP21705.1"/>
    </source>
</evidence>
<feature type="compositionally biased region" description="Polar residues" evidence="1">
    <location>
        <begin position="964"/>
        <end position="973"/>
    </location>
</feature>
<dbReference type="STRING" id="436010.A0A166KAI5"/>
<feature type="region of interest" description="Disordered" evidence="1">
    <location>
        <begin position="1058"/>
        <end position="1096"/>
    </location>
</feature>
<feature type="region of interest" description="Disordered" evidence="1">
    <location>
        <begin position="961"/>
        <end position="1035"/>
    </location>
</feature>
<feature type="region of interest" description="Disordered" evidence="1">
    <location>
        <begin position="159"/>
        <end position="179"/>
    </location>
</feature>
<evidence type="ECO:0000313" key="4">
    <source>
        <dbReference type="Proteomes" id="UP000076532"/>
    </source>
</evidence>
<dbReference type="Pfam" id="PF20231">
    <property type="entry name" value="DUF6589"/>
    <property type="match status" value="1"/>
</dbReference>
<feature type="compositionally biased region" description="Acidic residues" evidence="1">
    <location>
        <begin position="1063"/>
        <end position="1096"/>
    </location>
</feature>
<dbReference type="InterPro" id="IPR046496">
    <property type="entry name" value="DUF6589"/>
</dbReference>
<sequence length="1096" mass="123020">MEQGSGRRPYAGKYSQYANVAVPADTPSTYQARYPPKPTSWAKVESTMIEINKNFNSLGEFLSLLFHNRDYALPDPRQPVHRSAVSAFLHGNSNVTMATIIPLVYHHRASKPKTTSSEFGEPFSPTVDPLVVKNARPALLAWAAHLVGKELHRQMLQLSKNDPHDPHDTTQLRASTKGRAQPNVPLVTWEALGRLSMDGLAETFARRAPLPFFITEWMAAPRENGRVITRQRRPHPMIQVGAMSSFALSLNPYATGFLAMAMGIWLYSCKAHIDQKRIMSRFGYSVHDRTIRDALATLSQDSLSRLKADILVDLAADNGAGRAILLDNVQEFIQVHEEHIGRSSQLKIGTAATAIRLDHCAPGAWDLKSHLDLVAKQDRANLSVEGLFNDIDWAHVADVQALHWVRTLVEFIPELVHYKKQVSALFRGRLVIMPRAPGRKTNIQPLGTNAEKEVETAGMMRAILDFESQMGLSKSIMEKSGQLFWIRGDGASHAAVQRIKRYLLAHPSDYDSFRNRFSLPEVWHTRSTQMNSTARNHYGPVASRDPSSLSKSSVKAGIKRPPDLKKCDFYSTSRSMTLIWSARVLDIWRIELGAADSIVSHFEQLPATDLPTFDNLLMRAKTLVKRHASQQAYERALSKSASLDGDPEMSIRLGSPWKSEIQQSAAAEVDDAGEEVVDDDAQVEDEAPAYDRDEEKEGKAHVEKPSFDGDRCLANEALFLETHGWWIEAAYSVPEGDIGRLYQILKIWIFVFTGTSNRNYSDWMLDMYCLFKYEASRDLSNANLQNMLVNVTGELGKCIEGDLLQEHYNRWLEDMVSKKGGDFDDKFYRQTLAPNVNHFLRIKEQLESAFNLKARSKAHTSPHLRNEYQRLLAMYKEEELHLFRSGRSLGHAAVNHFGRGYKRLEEGRIATYIKKTTAYAAIMADARALNDQNQQEADASTRQPSPPLEQLLHGAMQIERERSTTPSSQQFNTPGEPPVPLSVTSTQSPSHSEGGSQSDRSATPDLEDEYSHIPQETLSGRDEGLEYDSDEDRSEQVLSIGEEWMFTPSLDSETGLFHMSWDFCDEDGDDSEGPASEDDAVEQVESESDQDGSEGE</sequence>
<feature type="domain" description="DUF6589" evidence="2">
    <location>
        <begin position="378"/>
        <end position="859"/>
    </location>
</feature>
<dbReference type="EMBL" id="KV417545">
    <property type="protein sequence ID" value="KZP21705.1"/>
    <property type="molecule type" value="Genomic_DNA"/>
</dbReference>
<feature type="region of interest" description="Disordered" evidence="1">
    <location>
        <begin position="533"/>
        <end position="558"/>
    </location>
</feature>
<gene>
    <name evidence="3" type="ORF">FIBSPDRAFT_1043995</name>
</gene>
<dbReference type="Proteomes" id="UP000076532">
    <property type="component" value="Unassembled WGS sequence"/>
</dbReference>
<feature type="compositionally biased region" description="Basic and acidic residues" evidence="1">
    <location>
        <begin position="161"/>
        <end position="170"/>
    </location>
</feature>
<name>A0A166KAI5_9AGAM</name>
<reference evidence="3 4" key="1">
    <citation type="journal article" date="2016" name="Mol. Biol. Evol.">
        <title>Comparative Genomics of Early-Diverging Mushroom-Forming Fungi Provides Insights into the Origins of Lignocellulose Decay Capabilities.</title>
        <authorList>
            <person name="Nagy L.G."/>
            <person name="Riley R."/>
            <person name="Tritt A."/>
            <person name="Adam C."/>
            <person name="Daum C."/>
            <person name="Floudas D."/>
            <person name="Sun H."/>
            <person name="Yadav J.S."/>
            <person name="Pangilinan J."/>
            <person name="Larsson K.H."/>
            <person name="Matsuura K."/>
            <person name="Barry K."/>
            <person name="Labutti K."/>
            <person name="Kuo R."/>
            <person name="Ohm R.A."/>
            <person name="Bhattacharya S.S."/>
            <person name="Shirouzu T."/>
            <person name="Yoshinaga Y."/>
            <person name="Martin F.M."/>
            <person name="Grigoriev I.V."/>
            <person name="Hibbett D.S."/>
        </authorList>
    </citation>
    <scope>NUCLEOTIDE SEQUENCE [LARGE SCALE GENOMIC DNA]</scope>
    <source>
        <strain evidence="3 4">CBS 109695</strain>
    </source>
</reference>
<feature type="compositionally biased region" description="Acidic residues" evidence="1">
    <location>
        <begin position="671"/>
        <end position="688"/>
    </location>
</feature>
<dbReference type="AlphaFoldDB" id="A0A166KAI5"/>
<keyword evidence="4" id="KW-1185">Reference proteome</keyword>
<proteinExistence type="predicted"/>
<dbReference type="OrthoDB" id="2801423at2759"/>
<feature type="compositionally biased region" description="Polar residues" evidence="1">
    <location>
        <begin position="982"/>
        <end position="1001"/>
    </location>
</feature>
<organism evidence="3 4">
    <name type="scientific">Athelia psychrophila</name>
    <dbReference type="NCBI Taxonomy" id="1759441"/>
    <lineage>
        <taxon>Eukaryota</taxon>
        <taxon>Fungi</taxon>
        <taxon>Dikarya</taxon>
        <taxon>Basidiomycota</taxon>
        <taxon>Agaricomycotina</taxon>
        <taxon>Agaricomycetes</taxon>
        <taxon>Agaricomycetidae</taxon>
        <taxon>Atheliales</taxon>
        <taxon>Atheliaceae</taxon>
        <taxon>Athelia</taxon>
    </lineage>
</organism>
<evidence type="ECO:0000259" key="2">
    <source>
        <dbReference type="Pfam" id="PF20231"/>
    </source>
</evidence>
<protein>
    <recommendedName>
        <fullName evidence="2">DUF6589 domain-containing protein</fullName>
    </recommendedName>
</protein>
<evidence type="ECO:0000256" key="1">
    <source>
        <dbReference type="SAM" id="MobiDB-lite"/>
    </source>
</evidence>